<protein>
    <submittedName>
        <fullName evidence="2">Protein kinase domain-containing protein 11</fullName>
    </submittedName>
</protein>
<organism evidence="2 3">
    <name type="scientific">Elsinoe australis</name>
    <dbReference type="NCBI Taxonomy" id="40998"/>
    <lineage>
        <taxon>Eukaryota</taxon>
        <taxon>Fungi</taxon>
        <taxon>Dikarya</taxon>
        <taxon>Ascomycota</taxon>
        <taxon>Pezizomycotina</taxon>
        <taxon>Dothideomycetes</taxon>
        <taxon>Dothideomycetidae</taxon>
        <taxon>Myriangiales</taxon>
        <taxon>Elsinoaceae</taxon>
        <taxon>Elsinoe</taxon>
    </lineage>
</organism>
<dbReference type="Pfam" id="PF00069">
    <property type="entry name" value="Pkinase"/>
    <property type="match status" value="1"/>
</dbReference>
<proteinExistence type="predicted"/>
<comment type="caution">
    <text evidence="2">The sequence shown here is derived from an EMBL/GenBank/DDBJ whole genome shotgun (WGS) entry which is preliminary data.</text>
</comment>
<evidence type="ECO:0000259" key="1">
    <source>
        <dbReference type="PROSITE" id="PS50011"/>
    </source>
</evidence>
<dbReference type="PROSITE" id="PS50011">
    <property type="entry name" value="PROTEIN_KINASE_DOM"/>
    <property type="match status" value="1"/>
</dbReference>
<dbReference type="InterPro" id="IPR000719">
    <property type="entry name" value="Prot_kinase_dom"/>
</dbReference>
<dbReference type="SUPFAM" id="SSF56112">
    <property type="entry name" value="Protein kinase-like (PK-like)"/>
    <property type="match status" value="1"/>
</dbReference>
<gene>
    <name evidence="2" type="ORF">C1H76_1918</name>
</gene>
<dbReference type="GO" id="GO:0005524">
    <property type="term" value="F:ATP binding"/>
    <property type="evidence" value="ECO:0007669"/>
    <property type="project" value="InterPro"/>
</dbReference>
<dbReference type="AlphaFoldDB" id="A0A4V6DV06"/>
<keyword evidence="2" id="KW-0418">Kinase</keyword>
<name>A0A4V6DV06_9PEZI</name>
<feature type="domain" description="Protein kinase" evidence="1">
    <location>
        <begin position="58"/>
        <end position="266"/>
    </location>
</feature>
<evidence type="ECO:0000313" key="2">
    <source>
        <dbReference type="EMBL" id="TKX25772.1"/>
    </source>
</evidence>
<reference evidence="2 3" key="1">
    <citation type="submission" date="2018-02" db="EMBL/GenBank/DDBJ databases">
        <title>Draft genome sequences of Elsinoe sp., causing black scab on jojoba.</title>
        <authorList>
            <person name="Stodart B."/>
            <person name="Jeffress S."/>
            <person name="Ash G."/>
            <person name="Arun Chinnappa K."/>
        </authorList>
    </citation>
    <scope>NUCLEOTIDE SEQUENCE [LARGE SCALE GENOMIC DNA]</scope>
    <source>
        <strain evidence="2 3">Hillstone_2</strain>
    </source>
</reference>
<dbReference type="EMBL" id="PTQR01000024">
    <property type="protein sequence ID" value="TKX25772.1"/>
    <property type="molecule type" value="Genomic_DNA"/>
</dbReference>
<accession>A0A4V6DV06</accession>
<evidence type="ECO:0000313" key="3">
    <source>
        <dbReference type="Proteomes" id="UP000308133"/>
    </source>
</evidence>
<dbReference type="InterPro" id="IPR011009">
    <property type="entry name" value="Kinase-like_dom_sf"/>
</dbReference>
<keyword evidence="2" id="KW-0808">Transferase</keyword>
<dbReference type="Proteomes" id="UP000308133">
    <property type="component" value="Unassembled WGS sequence"/>
</dbReference>
<sequence>MASELVDSAQAWELDPDAKDAGDLRFSHTVVVIKKGTDYYRGRLDSRLNGAKLDVESIQAARIPTSHIWPEVIEGVTVLPHPPKDTYVKQPKLIDYDADEEYKPCDLVRKEAQVCEKLRAQPHRSIAQYHGCIVDANQIRGLCFKKYTKTLWDRLQVTSEPLDHEAVLSAIQAGIKHIHSLGLAHNDINPANIMFDSEDNAVIIDFDSCLEIGEDLIKHGTHGWCDDENALFSAPARDFQALQQIRELLEQHNTSALQDTPMTSRQ</sequence>
<dbReference type="Gene3D" id="1.10.510.10">
    <property type="entry name" value="Transferase(Phosphotransferase) domain 1"/>
    <property type="match status" value="1"/>
</dbReference>
<dbReference type="GO" id="GO:0004672">
    <property type="term" value="F:protein kinase activity"/>
    <property type="evidence" value="ECO:0007669"/>
    <property type="project" value="InterPro"/>
</dbReference>